<feature type="region of interest" description="Disordered" evidence="11">
    <location>
        <begin position="19"/>
        <end position="45"/>
    </location>
</feature>
<dbReference type="InterPro" id="IPR000276">
    <property type="entry name" value="GPCR_Rhodpsn"/>
</dbReference>
<dbReference type="GO" id="GO:0005886">
    <property type="term" value="C:plasma membrane"/>
    <property type="evidence" value="ECO:0007669"/>
    <property type="project" value="UniProtKB-SubCell"/>
</dbReference>
<accession>A0A8M1FSL8</accession>
<evidence type="ECO:0000256" key="1">
    <source>
        <dbReference type="ARBA" id="ARBA00003929"/>
    </source>
</evidence>
<evidence type="ECO:0000256" key="5">
    <source>
        <dbReference type="ARBA" id="ARBA00022692"/>
    </source>
</evidence>
<dbReference type="Proteomes" id="UP000261680">
    <property type="component" value="Unplaced"/>
</dbReference>
<keyword evidence="3" id="KW-1003">Cell membrane</keyword>
<dbReference type="KEGG" id="umr:103670915"/>
<feature type="region of interest" description="Disordered" evidence="11">
    <location>
        <begin position="61"/>
        <end position="84"/>
    </location>
</feature>
<dbReference type="GeneID" id="103670915"/>
<keyword evidence="6" id="KW-0552">Olfaction</keyword>
<evidence type="ECO:0000256" key="9">
    <source>
        <dbReference type="ARBA" id="ARBA00023136"/>
    </source>
</evidence>
<dbReference type="InterPro" id="IPR017452">
    <property type="entry name" value="GPCR_Rhodpsn_7TM"/>
</dbReference>
<dbReference type="PROSITE" id="PS50262">
    <property type="entry name" value="G_PROTEIN_RECEP_F1_2"/>
    <property type="match status" value="1"/>
</dbReference>
<dbReference type="AlphaFoldDB" id="A0A8M1FSL8"/>
<evidence type="ECO:0000256" key="11">
    <source>
        <dbReference type="SAM" id="MobiDB-lite"/>
    </source>
</evidence>
<evidence type="ECO:0000256" key="4">
    <source>
        <dbReference type="ARBA" id="ARBA00022606"/>
    </source>
</evidence>
<evidence type="ECO:0000259" key="13">
    <source>
        <dbReference type="PROSITE" id="PS50262"/>
    </source>
</evidence>
<keyword evidence="5 12" id="KW-0812">Transmembrane</keyword>
<reference evidence="15" key="1">
    <citation type="submission" date="2025-08" db="UniProtKB">
        <authorList>
            <consortium name="RefSeq"/>
        </authorList>
    </citation>
    <scope>IDENTIFICATION</scope>
    <source>
        <tissue evidence="15">Whole blood</tissue>
    </source>
</reference>
<dbReference type="RefSeq" id="XP_040483359.1">
    <property type="nucleotide sequence ID" value="XM_040627425.1"/>
</dbReference>
<keyword evidence="14" id="KW-1185">Reference proteome</keyword>
<keyword evidence="8" id="KW-0675">Receptor</keyword>
<dbReference type="GO" id="GO:0004930">
    <property type="term" value="F:G protein-coupled receptor activity"/>
    <property type="evidence" value="ECO:0007669"/>
    <property type="project" value="UniProtKB-KW"/>
</dbReference>
<evidence type="ECO:0000256" key="3">
    <source>
        <dbReference type="ARBA" id="ARBA00022475"/>
    </source>
</evidence>
<comment type="function">
    <text evidence="1">Putative odorant or sperm cell receptor.</text>
</comment>
<keyword evidence="7 12" id="KW-1133">Transmembrane helix</keyword>
<feature type="domain" description="G-protein coupled receptors family 1 profile" evidence="13">
    <location>
        <begin position="126"/>
        <end position="312"/>
    </location>
</feature>
<keyword evidence="4" id="KW-0716">Sensory transduction</keyword>
<sequence length="312" mass="33866">LTHPCDRHPINYVSSKLFKQADHSAGPQPVCRDRVHSPGLRPQPQDRRSALHLLSRLLPAHPHEQQPPHRPRPPGPPPPHTHVLLHQRPLHAGHVLHDRRGAPGLVHVLSKKSALSSARGVAQKDVFLLFGATESWLLSVTSVDRYTAICRPLRYKVIVGCRTCLLVVGICVACRVVGGLSYTFFAVHLPHCGPDEMDHCFCEVPAVLKLACADTSLNDSVDFITGFNVVVVPLTLGVIVYANFFVSIMKIRSAQGRIEAFSPVPPTSPWAPCSPFHAASATAGSGSWSDSGKIMALLYNIATAFLNPSSTV</sequence>
<name>A0A8M1FSL8_URSMA</name>
<dbReference type="InterPro" id="IPR000725">
    <property type="entry name" value="Olfact_rcpt"/>
</dbReference>
<feature type="transmembrane region" description="Helical" evidence="12">
    <location>
        <begin position="223"/>
        <end position="246"/>
    </location>
</feature>
<dbReference type="Gene3D" id="1.20.1070.10">
    <property type="entry name" value="Rhodopsin 7-helix transmembrane proteins"/>
    <property type="match status" value="1"/>
</dbReference>
<dbReference type="GO" id="GO:0004984">
    <property type="term" value="F:olfactory receptor activity"/>
    <property type="evidence" value="ECO:0007669"/>
    <property type="project" value="InterPro"/>
</dbReference>
<keyword evidence="9 12" id="KW-0472">Membrane</keyword>
<evidence type="ECO:0000256" key="6">
    <source>
        <dbReference type="ARBA" id="ARBA00022725"/>
    </source>
</evidence>
<evidence type="ECO:0000256" key="10">
    <source>
        <dbReference type="ARBA" id="ARBA00023224"/>
    </source>
</evidence>
<evidence type="ECO:0000256" key="2">
    <source>
        <dbReference type="ARBA" id="ARBA00004651"/>
    </source>
</evidence>
<proteinExistence type="predicted"/>
<evidence type="ECO:0000313" key="14">
    <source>
        <dbReference type="Proteomes" id="UP000261680"/>
    </source>
</evidence>
<dbReference type="Pfam" id="PF13853">
    <property type="entry name" value="7tm_4"/>
    <property type="match status" value="1"/>
</dbReference>
<evidence type="ECO:0000256" key="7">
    <source>
        <dbReference type="ARBA" id="ARBA00022989"/>
    </source>
</evidence>
<dbReference type="PANTHER" id="PTHR26453">
    <property type="entry name" value="OLFACTORY RECEPTOR"/>
    <property type="match status" value="1"/>
</dbReference>
<comment type="subcellular location">
    <subcellularLocation>
        <location evidence="2">Cell membrane</location>
        <topology evidence="2">Multi-pass membrane protein</topology>
    </subcellularLocation>
</comment>
<evidence type="ECO:0000256" key="12">
    <source>
        <dbReference type="SAM" id="Phobius"/>
    </source>
</evidence>
<protein>
    <submittedName>
        <fullName evidence="15">Olfactory receptor 2B6-like</fullName>
    </submittedName>
</protein>
<dbReference type="OrthoDB" id="9975554at2759"/>
<feature type="transmembrane region" description="Helical" evidence="12">
    <location>
        <begin position="164"/>
        <end position="187"/>
    </location>
</feature>
<keyword evidence="8" id="KW-0297">G-protein coupled receptor</keyword>
<keyword evidence="10" id="KW-0807">Transducer</keyword>
<dbReference type="SUPFAM" id="SSF81321">
    <property type="entry name" value="Family A G protein-coupled receptor-like"/>
    <property type="match status" value="1"/>
</dbReference>
<gene>
    <name evidence="15" type="primary">LOC103670915</name>
</gene>
<evidence type="ECO:0000256" key="8">
    <source>
        <dbReference type="ARBA" id="ARBA00023040"/>
    </source>
</evidence>
<organism evidence="14 15">
    <name type="scientific">Ursus maritimus</name>
    <name type="common">Polar bear</name>
    <name type="synonym">Thalarctos maritimus</name>
    <dbReference type="NCBI Taxonomy" id="29073"/>
    <lineage>
        <taxon>Eukaryota</taxon>
        <taxon>Metazoa</taxon>
        <taxon>Chordata</taxon>
        <taxon>Craniata</taxon>
        <taxon>Vertebrata</taxon>
        <taxon>Euteleostomi</taxon>
        <taxon>Mammalia</taxon>
        <taxon>Eutheria</taxon>
        <taxon>Laurasiatheria</taxon>
        <taxon>Carnivora</taxon>
        <taxon>Caniformia</taxon>
        <taxon>Ursidae</taxon>
        <taxon>Ursus</taxon>
    </lineage>
</organism>
<evidence type="ECO:0000313" key="15">
    <source>
        <dbReference type="RefSeq" id="XP_040483359.1"/>
    </source>
</evidence>
<dbReference type="PROSITE" id="PS00237">
    <property type="entry name" value="G_PROTEIN_RECEP_F1_1"/>
    <property type="match status" value="1"/>
</dbReference>
<dbReference type="PRINTS" id="PR00245">
    <property type="entry name" value="OLFACTORYR"/>
</dbReference>
<feature type="non-terminal residue" evidence="15">
    <location>
        <position position="1"/>
    </location>
</feature>